<evidence type="ECO:0000313" key="2">
    <source>
        <dbReference type="Proteomes" id="UP000027473"/>
    </source>
</evidence>
<reference evidence="1 2" key="1">
    <citation type="submission" date="2014-01" db="EMBL/GenBank/DDBJ databases">
        <title>Comparative genomics of Fusobacterium necrophorum wild isolates.</title>
        <authorList>
            <person name="Kittichotirat W."/>
            <person name="Bumgarner R.E."/>
            <person name="Lawrence P."/>
        </authorList>
    </citation>
    <scope>NUCLEOTIDE SEQUENCE [LARGE SCALE GENOMIC DNA]</scope>
    <source>
        <strain evidence="1 2">BL</strain>
    </source>
</reference>
<dbReference type="EMBL" id="JAAC01000047">
    <property type="protein sequence ID" value="KDE64130.1"/>
    <property type="molecule type" value="Genomic_DNA"/>
</dbReference>
<accession>A0AB73BXP8</accession>
<comment type="caution">
    <text evidence="1">The sequence shown here is derived from an EMBL/GenBank/DDBJ whole genome shotgun (WGS) entry which is preliminary data.</text>
</comment>
<evidence type="ECO:0000313" key="1">
    <source>
        <dbReference type="EMBL" id="KDE64130.1"/>
    </source>
</evidence>
<name>A0AB73BXP8_9FUSO</name>
<protein>
    <submittedName>
        <fullName evidence="1">Uncharacterized protein</fullName>
    </submittedName>
</protein>
<sequence length="43" mass="5309">MASFDKYLLLYLLFPQKSKKERFYPPVKNQDIFLFKNIYFVSK</sequence>
<proteinExistence type="predicted"/>
<gene>
    <name evidence="1" type="ORF">FUSO3_03350</name>
</gene>
<organism evidence="1 2">
    <name type="scientific">Fusobacterium necrophorum BL</name>
    <dbReference type="NCBI Taxonomy" id="1441732"/>
    <lineage>
        <taxon>Bacteria</taxon>
        <taxon>Fusobacteriati</taxon>
        <taxon>Fusobacteriota</taxon>
        <taxon>Fusobacteriia</taxon>
        <taxon>Fusobacteriales</taxon>
        <taxon>Fusobacteriaceae</taxon>
        <taxon>Fusobacterium</taxon>
    </lineage>
</organism>
<dbReference type="Proteomes" id="UP000027473">
    <property type="component" value="Unassembled WGS sequence"/>
</dbReference>
<dbReference type="AlphaFoldDB" id="A0AB73BXP8"/>